<dbReference type="EMBL" id="JARIHO010000003">
    <property type="protein sequence ID" value="KAJ7364075.1"/>
    <property type="molecule type" value="Genomic_DNA"/>
</dbReference>
<evidence type="ECO:0000313" key="3">
    <source>
        <dbReference type="Proteomes" id="UP001218218"/>
    </source>
</evidence>
<dbReference type="GO" id="GO:0005737">
    <property type="term" value="C:cytoplasm"/>
    <property type="evidence" value="ECO:0007669"/>
    <property type="project" value="TreeGrafter"/>
</dbReference>
<dbReference type="GO" id="GO:0000298">
    <property type="term" value="F:endopolyphosphatase activity"/>
    <property type="evidence" value="ECO:0007669"/>
    <property type="project" value="TreeGrafter"/>
</dbReference>
<evidence type="ECO:0000259" key="1">
    <source>
        <dbReference type="Pfam" id="PF00149"/>
    </source>
</evidence>
<keyword evidence="3" id="KW-1185">Reference proteome</keyword>
<reference evidence="2" key="1">
    <citation type="submission" date="2023-03" db="EMBL/GenBank/DDBJ databases">
        <title>Massive genome expansion in bonnet fungi (Mycena s.s.) driven by repeated elements and novel gene families across ecological guilds.</title>
        <authorList>
            <consortium name="Lawrence Berkeley National Laboratory"/>
            <person name="Harder C.B."/>
            <person name="Miyauchi S."/>
            <person name="Viragh M."/>
            <person name="Kuo A."/>
            <person name="Thoen E."/>
            <person name="Andreopoulos B."/>
            <person name="Lu D."/>
            <person name="Skrede I."/>
            <person name="Drula E."/>
            <person name="Henrissat B."/>
            <person name="Morin E."/>
            <person name="Kohler A."/>
            <person name="Barry K."/>
            <person name="LaButti K."/>
            <person name="Morin E."/>
            <person name="Salamov A."/>
            <person name="Lipzen A."/>
            <person name="Mereny Z."/>
            <person name="Hegedus B."/>
            <person name="Baldrian P."/>
            <person name="Stursova M."/>
            <person name="Weitz H."/>
            <person name="Taylor A."/>
            <person name="Grigoriev I.V."/>
            <person name="Nagy L.G."/>
            <person name="Martin F."/>
            <person name="Kauserud H."/>
        </authorList>
    </citation>
    <scope>NUCLEOTIDE SEQUENCE</scope>
    <source>
        <strain evidence="2">CBHHK002</strain>
    </source>
</reference>
<dbReference type="InterPro" id="IPR004843">
    <property type="entry name" value="Calcineurin-like_PHP"/>
</dbReference>
<evidence type="ECO:0000313" key="2">
    <source>
        <dbReference type="EMBL" id="KAJ7364075.1"/>
    </source>
</evidence>
<dbReference type="InterPro" id="IPR050126">
    <property type="entry name" value="Ap4A_hydrolase"/>
</dbReference>
<dbReference type="GO" id="GO:0006798">
    <property type="term" value="P:polyphosphate catabolic process"/>
    <property type="evidence" value="ECO:0007669"/>
    <property type="project" value="TreeGrafter"/>
</dbReference>
<name>A0AAD7F3L0_9AGAR</name>
<gene>
    <name evidence="2" type="ORF">DFH08DRAFT_265800</name>
</gene>
<dbReference type="SUPFAM" id="SSF56300">
    <property type="entry name" value="Metallo-dependent phosphatases"/>
    <property type="match status" value="1"/>
</dbReference>
<feature type="domain" description="Calcineurin-like phosphoesterase" evidence="1">
    <location>
        <begin position="67"/>
        <end position="204"/>
    </location>
</feature>
<proteinExistence type="predicted"/>
<sequence length="430" mass="48780">MSPASLRQVGAATIFTIFCIYLFSSGTVKNDIWRFASSLRHTPDFSRYTPPRVLSEDEFPLHDPHRRVVLVGDVHGMEKPFRALLDKLSYDPSSDVLLHVGDIIAKGPHEGSMAVLSYMAQNNVTGVRGNHDQKVIEWRSWLEWIRGIDGGKRFLTDFHAKAKAASPDDPEEWAEKHIKKITKRKWRNRIPDGWKILSDHYRIARAMSDAEYRYLLSLPLVLHVPTAHTFIAHAGVLPSDPRYAPYHRRQPLARIPDLPHGVKHDKASPEKTLPLLRRLQETAVLTDVPQNTDPWVTLNMRGVLADHSVTRSKDGKPWSDVWNHDIDLCEGFDQHMHLTKHSKTALPCYPATVVYGHAAGRGLDVKRWSIGLDSGCVYNNRLSSLVIESKFQKSLQELKDEIEVGDIEARKKLTIPFGDGKARIIDITCK</sequence>
<accession>A0AAD7F3L0</accession>
<dbReference type="InterPro" id="IPR029052">
    <property type="entry name" value="Metallo-depent_PP-like"/>
</dbReference>
<dbReference type="AlphaFoldDB" id="A0AAD7F3L0"/>
<dbReference type="Proteomes" id="UP001218218">
    <property type="component" value="Unassembled WGS sequence"/>
</dbReference>
<dbReference type="GO" id="GO:0016791">
    <property type="term" value="F:phosphatase activity"/>
    <property type="evidence" value="ECO:0007669"/>
    <property type="project" value="TreeGrafter"/>
</dbReference>
<dbReference type="Gene3D" id="3.60.21.10">
    <property type="match status" value="1"/>
</dbReference>
<protein>
    <submittedName>
        <fullName evidence="2">Calcineurin-like phosphoesterase</fullName>
    </submittedName>
</protein>
<comment type="caution">
    <text evidence="2">The sequence shown here is derived from an EMBL/GenBank/DDBJ whole genome shotgun (WGS) entry which is preliminary data.</text>
</comment>
<dbReference type="PANTHER" id="PTHR42850">
    <property type="entry name" value="METALLOPHOSPHOESTERASE"/>
    <property type="match status" value="1"/>
</dbReference>
<organism evidence="2 3">
    <name type="scientific">Mycena albidolilacea</name>
    <dbReference type="NCBI Taxonomy" id="1033008"/>
    <lineage>
        <taxon>Eukaryota</taxon>
        <taxon>Fungi</taxon>
        <taxon>Dikarya</taxon>
        <taxon>Basidiomycota</taxon>
        <taxon>Agaricomycotina</taxon>
        <taxon>Agaricomycetes</taxon>
        <taxon>Agaricomycetidae</taxon>
        <taxon>Agaricales</taxon>
        <taxon>Marasmiineae</taxon>
        <taxon>Mycenaceae</taxon>
        <taxon>Mycena</taxon>
    </lineage>
</organism>
<dbReference type="PANTHER" id="PTHR42850:SF4">
    <property type="entry name" value="ZINC-DEPENDENT ENDOPOLYPHOSPHATASE"/>
    <property type="match status" value="1"/>
</dbReference>
<dbReference type="Pfam" id="PF00149">
    <property type="entry name" value="Metallophos"/>
    <property type="match status" value="1"/>
</dbReference>